<dbReference type="Gene3D" id="1.25.40.10">
    <property type="entry name" value="Tetratricopeptide repeat domain"/>
    <property type="match status" value="1"/>
</dbReference>
<sequence>MTTKAKYPNAVTYALLMEGLCSIGKYDAARKLMFDMEYRGCKSGQVNFGVLMSDLGKRGKIEEARSLLVEMKRRRFKPDAKLGFYGFQRCRLNPVAIKVGAHWGARLCDLISMNPKVGDF</sequence>
<dbReference type="InterPro" id="IPR011990">
    <property type="entry name" value="TPR-like_helical_dom_sf"/>
</dbReference>
<keyword evidence="5" id="KW-1185">Reference proteome</keyword>
<evidence type="ECO:0000256" key="3">
    <source>
        <dbReference type="PROSITE-ProRule" id="PRU00708"/>
    </source>
</evidence>
<reference evidence="4 5" key="1">
    <citation type="submission" date="2024-01" db="EMBL/GenBank/DDBJ databases">
        <title>Genome assemblies of Stephania.</title>
        <authorList>
            <person name="Yang L."/>
        </authorList>
    </citation>
    <scope>NUCLEOTIDE SEQUENCE [LARGE SCALE GENOMIC DNA]</scope>
    <source>
        <strain evidence="4">YNDBR</strain>
        <tissue evidence="4">Leaf</tissue>
    </source>
</reference>
<dbReference type="AlphaFoldDB" id="A0AAP0LFX7"/>
<dbReference type="InterPro" id="IPR002885">
    <property type="entry name" value="PPR_rpt"/>
</dbReference>
<accession>A0AAP0LFX7</accession>
<gene>
    <name evidence="4" type="ORF">Syun_001567</name>
</gene>
<protein>
    <recommendedName>
        <fullName evidence="6">Pentatricopeptide repeat-containing protein</fullName>
    </recommendedName>
</protein>
<evidence type="ECO:0000256" key="1">
    <source>
        <dbReference type="ARBA" id="ARBA00007626"/>
    </source>
</evidence>
<evidence type="ECO:0008006" key="6">
    <source>
        <dbReference type="Google" id="ProtNLM"/>
    </source>
</evidence>
<evidence type="ECO:0000313" key="5">
    <source>
        <dbReference type="Proteomes" id="UP001420932"/>
    </source>
</evidence>
<dbReference type="EMBL" id="JBBNAF010000001">
    <property type="protein sequence ID" value="KAK9169427.1"/>
    <property type="molecule type" value="Genomic_DNA"/>
</dbReference>
<evidence type="ECO:0000313" key="4">
    <source>
        <dbReference type="EMBL" id="KAK9169427.1"/>
    </source>
</evidence>
<dbReference type="Proteomes" id="UP001420932">
    <property type="component" value="Unassembled WGS sequence"/>
</dbReference>
<feature type="repeat" description="PPR" evidence="3">
    <location>
        <begin position="44"/>
        <end position="78"/>
    </location>
</feature>
<keyword evidence="2" id="KW-0677">Repeat</keyword>
<dbReference type="PROSITE" id="PS51375">
    <property type="entry name" value="PPR"/>
    <property type="match status" value="2"/>
</dbReference>
<comment type="similarity">
    <text evidence="1">Belongs to the PPR family. P subfamily.</text>
</comment>
<name>A0AAP0LFX7_9MAGN</name>
<comment type="caution">
    <text evidence="4">The sequence shown here is derived from an EMBL/GenBank/DDBJ whole genome shotgun (WGS) entry which is preliminary data.</text>
</comment>
<organism evidence="4 5">
    <name type="scientific">Stephania yunnanensis</name>
    <dbReference type="NCBI Taxonomy" id="152371"/>
    <lineage>
        <taxon>Eukaryota</taxon>
        <taxon>Viridiplantae</taxon>
        <taxon>Streptophyta</taxon>
        <taxon>Embryophyta</taxon>
        <taxon>Tracheophyta</taxon>
        <taxon>Spermatophyta</taxon>
        <taxon>Magnoliopsida</taxon>
        <taxon>Ranunculales</taxon>
        <taxon>Menispermaceae</taxon>
        <taxon>Menispermoideae</taxon>
        <taxon>Cissampelideae</taxon>
        <taxon>Stephania</taxon>
    </lineage>
</organism>
<dbReference type="Pfam" id="PF13041">
    <property type="entry name" value="PPR_2"/>
    <property type="match status" value="1"/>
</dbReference>
<feature type="repeat" description="PPR" evidence="3">
    <location>
        <begin position="9"/>
        <end position="43"/>
    </location>
</feature>
<evidence type="ECO:0000256" key="2">
    <source>
        <dbReference type="ARBA" id="ARBA00022737"/>
    </source>
</evidence>
<proteinExistence type="inferred from homology"/>
<dbReference type="PANTHER" id="PTHR47941">
    <property type="entry name" value="PENTATRICOPEPTIDE REPEAT-CONTAINING PROTEIN 3, MITOCHONDRIAL"/>
    <property type="match status" value="1"/>
</dbReference>
<dbReference type="NCBIfam" id="TIGR00756">
    <property type="entry name" value="PPR"/>
    <property type="match status" value="2"/>
</dbReference>